<keyword evidence="1" id="KW-0472">Membrane</keyword>
<dbReference type="EMBL" id="PCXL01000011">
    <property type="protein sequence ID" value="PIR38320.1"/>
    <property type="molecule type" value="Genomic_DNA"/>
</dbReference>
<feature type="transmembrane region" description="Helical" evidence="1">
    <location>
        <begin position="12"/>
        <end position="30"/>
    </location>
</feature>
<dbReference type="Proteomes" id="UP000231333">
    <property type="component" value="Unassembled WGS sequence"/>
</dbReference>
<keyword evidence="1" id="KW-1133">Transmembrane helix</keyword>
<evidence type="ECO:0000313" key="3">
    <source>
        <dbReference type="Proteomes" id="UP000231333"/>
    </source>
</evidence>
<evidence type="ECO:0000256" key="1">
    <source>
        <dbReference type="SAM" id="Phobius"/>
    </source>
</evidence>
<gene>
    <name evidence="2" type="ORF">COV34_01800</name>
</gene>
<reference evidence="2 3" key="1">
    <citation type="submission" date="2017-09" db="EMBL/GenBank/DDBJ databases">
        <title>Depth-based differentiation of microbial function through sediment-hosted aquifers and enrichment of novel symbionts in the deep terrestrial subsurface.</title>
        <authorList>
            <person name="Probst A.J."/>
            <person name="Ladd B."/>
            <person name="Jarett J.K."/>
            <person name="Geller-Mcgrath D.E."/>
            <person name="Sieber C.M."/>
            <person name="Emerson J.B."/>
            <person name="Anantharaman K."/>
            <person name="Thomas B.C."/>
            <person name="Malmstrom R."/>
            <person name="Stieglmeier M."/>
            <person name="Klingl A."/>
            <person name="Woyke T."/>
            <person name="Ryan C.M."/>
            <person name="Banfield J.F."/>
        </authorList>
    </citation>
    <scope>NUCLEOTIDE SEQUENCE [LARGE SCALE GENOMIC DNA]</scope>
    <source>
        <strain evidence="2">CG10_big_fil_rev_8_21_14_0_10_42_12</strain>
    </source>
</reference>
<keyword evidence="1" id="KW-0812">Transmembrane</keyword>
<proteinExistence type="predicted"/>
<feature type="transmembrane region" description="Helical" evidence="1">
    <location>
        <begin position="42"/>
        <end position="62"/>
    </location>
</feature>
<evidence type="ECO:0000313" key="2">
    <source>
        <dbReference type="EMBL" id="PIR38320.1"/>
    </source>
</evidence>
<feature type="transmembrane region" description="Helical" evidence="1">
    <location>
        <begin position="74"/>
        <end position="94"/>
    </location>
</feature>
<name>A0A2H0QVL0_9BACT</name>
<comment type="caution">
    <text evidence="2">The sequence shown here is derived from an EMBL/GenBank/DDBJ whole genome shotgun (WGS) entry which is preliminary data.</text>
</comment>
<protein>
    <submittedName>
        <fullName evidence="2">Uncharacterized protein</fullName>
    </submittedName>
</protein>
<organism evidence="2 3">
    <name type="scientific">Candidatus Zambryskibacteria bacterium CG10_big_fil_rev_8_21_14_0_10_42_12</name>
    <dbReference type="NCBI Taxonomy" id="1975115"/>
    <lineage>
        <taxon>Bacteria</taxon>
        <taxon>Candidatus Zambryskiibacteriota</taxon>
    </lineage>
</organism>
<sequence>MKIKRAFLASMYTYLASLAVAIIGAFIFNAGTADPNEIHPVLWIVGVLGPIVFAWIFSTWYFRGSHVAQGRGQGLLLGILMIITGFVLDVITVLPTAGGFDNAITLLVSYYTQWAFWVTAVLVIFMCVLVGGNVRQAASSSSS</sequence>
<accession>A0A2H0QVL0</accession>
<dbReference type="AlphaFoldDB" id="A0A2H0QVL0"/>
<feature type="transmembrane region" description="Helical" evidence="1">
    <location>
        <begin position="114"/>
        <end position="134"/>
    </location>
</feature>